<evidence type="ECO:0000256" key="5">
    <source>
        <dbReference type="ARBA" id="ARBA00022729"/>
    </source>
</evidence>
<dbReference type="InterPro" id="IPR036942">
    <property type="entry name" value="Beta-barrel_TonB_sf"/>
</dbReference>
<dbReference type="Gene3D" id="2.40.170.20">
    <property type="entry name" value="TonB-dependent receptor, beta-barrel domain"/>
    <property type="match status" value="1"/>
</dbReference>
<feature type="chain" id="PRO_5026797169" evidence="12">
    <location>
        <begin position="22"/>
        <end position="676"/>
    </location>
</feature>
<dbReference type="Gene3D" id="2.170.130.10">
    <property type="entry name" value="TonB-dependent receptor, plug domain"/>
    <property type="match status" value="1"/>
</dbReference>
<dbReference type="CDD" id="cd01347">
    <property type="entry name" value="ligand_gated_channel"/>
    <property type="match status" value="1"/>
</dbReference>
<evidence type="ECO:0000259" key="14">
    <source>
        <dbReference type="Pfam" id="PF07715"/>
    </source>
</evidence>
<dbReference type="InterPro" id="IPR039426">
    <property type="entry name" value="TonB-dep_rcpt-like"/>
</dbReference>
<dbReference type="AlphaFoldDB" id="A0A6M0RNZ8"/>
<dbReference type="GO" id="GO:0009279">
    <property type="term" value="C:cell outer membrane"/>
    <property type="evidence" value="ECO:0007669"/>
    <property type="project" value="UniProtKB-SubCell"/>
</dbReference>
<evidence type="ECO:0000256" key="9">
    <source>
        <dbReference type="ARBA" id="ARBA00023237"/>
    </source>
</evidence>
<keyword evidence="16" id="KW-1185">Reference proteome</keyword>
<keyword evidence="4 10" id="KW-0812">Transmembrane</keyword>
<organism evidence="15 16">
    <name type="scientific">Adonisia turfae CCMR0081</name>
    <dbReference type="NCBI Taxonomy" id="2292702"/>
    <lineage>
        <taxon>Bacteria</taxon>
        <taxon>Bacillati</taxon>
        <taxon>Cyanobacteriota</taxon>
        <taxon>Adonisia</taxon>
        <taxon>Adonisia turfae</taxon>
    </lineage>
</organism>
<dbReference type="PANTHER" id="PTHR30069:SF29">
    <property type="entry name" value="HEMOGLOBIN AND HEMOGLOBIN-HAPTOGLOBIN-BINDING PROTEIN 1-RELATED"/>
    <property type="match status" value="1"/>
</dbReference>
<dbReference type="Pfam" id="PF07715">
    <property type="entry name" value="Plug"/>
    <property type="match status" value="1"/>
</dbReference>
<evidence type="ECO:0000256" key="7">
    <source>
        <dbReference type="ARBA" id="ARBA00023136"/>
    </source>
</evidence>
<gene>
    <name evidence="15" type="ORF">DXZ20_20360</name>
</gene>
<evidence type="ECO:0000256" key="12">
    <source>
        <dbReference type="SAM" id="SignalP"/>
    </source>
</evidence>
<feature type="domain" description="TonB-dependent receptor-like beta-barrel" evidence="13">
    <location>
        <begin position="263"/>
        <end position="650"/>
    </location>
</feature>
<accession>A0A6M0RNZ8</accession>
<sequence length="676" mass="74543">MSKFPASLTLLSFLLASPAWAGETTKLEKSELAQTPEVDDVIRINVVESILDQPVYSPFRREGTVRESTQPVYVINREQIETQGARTVDEALLYLPGILSEGTAGGQLGSQSGQFIRGGGTAQTLILLDGRPINEIGAAGGFDLSNFTTDAVEQIEVLPGGGSVLYGSNAIGGVINIITRRPLEEEGIEVTTSLDLGSFGYNSQALQVRGNTGNIDWRLGYNRTDSENDFPFSLSTTDFEGDRSNAEVLYNNLNFQLAADLNERNRVSLGALYLTKDLNVPGGVPTPSGFGAFNTLTEDDSQYTENLLLDLTYESKLGQGDNSLLTARLFGDFLDLTFKDPIADSSFDTPSEDRIDQISLGGQLQHTWQFADNQNITYGVDYRNVQADNETTNLLTDLTTEAYDKSINQTGIFARYQADITSRVSVNAGIRQDFNDLADEDSFTSFNLGTRVALTDTTNFRANFARNFRVPTLSDLFLTTFNTNNPNLEPETGISFDVGIDQQIGDRGLFRVTFYRNEIKDAINFDSDTMRFENIDRVEAIGIETELNYQVLDGVFAFANYTWNRPEIRESDNPDDRGNSLPFTNADSFNLGVAYEPGDGVYAALFLRSISDTFVDRGNSETLDGRTTLDFKLRLPLSDSWALNASLDNIFDEQFEEFPGFPGIGRSVQVGLKGTF</sequence>
<evidence type="ECO:0000256" key="4">
    <source>
        <dbReference type="ARBA" id="ARBA00022692"/>
    </source>
</evidence>
<evidence type="ECO:0000313" key="15">
    <source>
        <dbReference type="EMBL" id="NEZ57954.1"/>
    </source>
</evidence>
<name>A0A6M0RNZ8_9CYAN</name>
<keyword evidence="7 10" id="KW-0472">Membrane</keyword>
<comment type="caution">
    <text evidence="15">The sequence shown here is derived from an EMBL/GenBank/DDBJ whole genome shotgun (WGS) entry which is preliminary data.</text>
</comment>
<dbReference type="PROSITE" id="PS52016">
    <property type="entry name" value="TONB_DEPENDENT_REC_3"/>
    <property type="match status" value="1"/>
</dbReference>
<evidence type="ECO:0000256" key="11">
    <source>
        <dbReference type="RuleBase" id="RU003357"/>
    </source>
</evidence>
<evidence type="ECO:0000259" key="13">
    <source>
        <dbReference type="Pfam" id="PF00593"/>
    </source>
</evidence>
<dbReference type="InterPro" id="IPR012910">
    <property type="entry name" value="Plug_dom"/>
</dbReference>
<dbReference type="GO" id="GO:0015344">
    <property type="term" value="F:siderophore uptake transmembrane transporter activity"/>
    <property type="evidence" value="ECO:0007669"/>
    <property type="project" value="TreeGrafter"/>
</dbReference>
<evidence type="ECO:0000256" key="1">
    <source>
        <dbReference type="ARBA" id="ARBA00004571"/>
    </source>
</evidence>
<proteinExistence type="inferred from homology"/>
<protein>
    <submittedName>
        <fullName evidence="15">TonB-dependent receptor</fullName>
    </submittedName>
</protein>
<keyword evidence="9 10" id="KW-0998">Cell outer membrane</keyword>
<evidence type="ECO:0000256" key="3">
    <source>
        <dbReference type="ARBA" id="ARBA00022452"/>
    </source>
</evidence>
<evidence type="ECO:0000313" key="16">
    <source>
        <dbReference type="Proteomes" id="UP000481033"/>
    </source>
</evidence>
<dbReference type="InterPro" id="IPR037066">
    <property type="entry name" value="Plug_dom_sf"/>
</dbReference>
<keyword evidence="2 10" id="KW-0813">Transport</keyword>
<feature type="signal peptide" evidence="12">
    <location>
        <begin position="1"/>
        <end position="21"/>
    </location>
</feature>
<dbReference type="PANTHER" id="PTHR30069">
    <property type="entry name" value="TONB-DEPENDENT OUTER MEMBRANE RECEPTOR"/>
    <property type="match status" value="1"/>
</dbReference>
<dbReference type="Pfam" id="PF00593">
    <property type="entry name" value="TonB_dep_Rec_b-barrel"/>
    <property type="match status" value="1"/>
</dbReference>
<keyword evidence="8 15" id="KW-0675">Receptor</keyword>
<dbReference type="EMBL" id="QXHD01000004">
    <property type="protein sequence ID" value="NEZ57954.1"/>
    <property type="molecule type" value="Genomic_DNA"/>
</dbReference>
<keyword evidence="3 10" id="KW-1134">Transmembrane beta strand</keyword>
<comment type="subcellular location">
    <subcellularLocation>
        <location evidence="1 10">Cell outer membrane</location>
        <topology evidence="1 10">Multi-pass membrane protein</topology>
    </subcellularLocation>
</comment>
<evidence type="ECO:0000256" key="10">
    <source>
        <dbReference type="PROSITE-ProRule" id="PRU01360"/>
    </source>
</evidence>
<evidence type="ECO:0000256" key="2">
    <source>
        <dbReference type="ARBA" id="ARBA00022448"/>
    </source>
</evidence>
<dbReference type="Proteomes" id="UP000481033">
    <property type="component" value="Unassembled WGS sequence"/>
</dbReference>
<dbReference type="GO" id="GO:0044718">
    <property type="term" value="P:siderophore transmembrane transport"/>
    <property type="evidence" value="ECO:0007669"/>
    <property type="project" value="TreeGrafter"/>
</dbReference>
<reference evidence="15 16" key="1">
    <citation type="journal article" date="2020" name="Microb. Ecol.">
        <title>Ecogenomics of the Marine Benthic Filamentous Cyanobacterium Adonisia.</title>
        <authorList>
            <person name="Walter J.M."/>
            <person name="Coutinho F.H."/>
            <person name="Leomil L."/>
            <person name="Hargreaves P.I."/>
            <person name="Campeao M.E."/>
            <person name="Vieira V.V."/>
            <person name="Silva B.S."/>
            <person name="Fistarol G.O."/>
            <person name="Salomon P.S."/>
            <person name="Sawabe T."/>
            <person name="Mino S."/>
            <person name="Hosokawa M."/>
            <person name="Miyashita H."/>
            <person name="Maruyama F."/>
            <person name="van Verk M.C."/>
            <person name="Dutilh B.E."/>
            <person name="Thompson C.C."/>
            <person name="Thompson F.L."/>
        </authorList>
    </citation>
    <scope>NUCLEOTIDE SEQUENCE [LARGE SCALE GENOMIC DNA]</scope>
    <source>
        <strain evidence="15 16">CCMR0081</strain>
    </source>
</reference>
<keyword evidence="6 11" id="KW-0798">TonB box</keyword>
<evidence type="ECO:0000256" key="6">
    <source>
        <dbReference type="ARBA" id="ARBA00023077"/>
    </source>
</evidence>
<dbReference type="InterPro" id="IPR000531">
    <property type="entry name" value="Beta-barrel_TonB"/>
</dbReference>
<comment type="similarity">
    <text evidence="10 11">Belongs to the TonB-dependent receptor family.</text>
</comment>
<dbReference type="SUPFAM" id="SSF56935">
    <property type="entry name" value="Porins"/>
    <property type="match status" value="1"/>
</dbReference>
<feature type="domain" description="TonB-dependent receptor plug" evidence="14">
    <location>
        <begin position="65"/>
        <end position="174"/>
    </location>
</feature>
<keyword evidence="5 12" id="KW-0732">Signal</keyword>
<evidence type="ECO:0000256" key="8">
    <source>
        <dbReference type="ARBA" id="ARBA00023170"/>
    </source>
</evidence>